<feature type="compositionally biased region" description="Basic and acidic residues" evidence="4">
    <location>
        <begin position="260"/>
        <end position="269"/>
    </location>
</feature>
<dbReference type="RefSeq" id="WP_350348862.1">
    <property type="nucleotide sequence ID" value="NZ_CP158374.1"/>
</dbReference>
<comment type="similarity">
    <text evidence="1">Belongs to the NAD(P)-dependent epimerase/dehydratase family.</text>
</comment>
<protein>
    <submittedName>
        <fullName evidence="6">NAD(P)-dependent oxidoreductase</fullName>
    </submittedName>
</protein>
<organism evidence="6">
    <name type="scientific">Agromyces sp. G08B096</name>
    <dbReference type="NCBI Taxonomy" id="3156399"/>
    <lineage>
        <taxon>Bacteria</taxon>
        <taxon>Bacillati</taxon>
        <taxon>Actinomycetota</taxon>
        <taxon>Actinomycetes</taxon>
        <taxon>Micrococcales</taxon>
        <taxon>Microbacteriaceae</taxon>
        <taxon>Agromyces</taxon>
    </lineage>
</organism>
<dbReference type="PANTHER" id="PTHR43103">
    <property type="entry name" value="NUCLEOSIDE-DIPHOSPHATE-SUGAR EPIMERASE"/>
    <property type="match status" value="1"/>
</dbReference>
<feature type="domain" description="NAD-dependent epimerase/dehydratase" evidence="5">
    <location>
        <begin position="7"/>
        <end position="167"/>
    </location>
</feature>
<evidence type="ECO:0000313" key="6">
    <source>
        <dbReference type="EMBL" id="XBX82846.1"/>
    </source>
</evidence>
<keyword evidence="2" id="KW-0560">Oxidoreductase</keyword>
<dbReference type="EMBL" id="CP158374">
    <property type="protein sequence ID" value="XBX82846.1"/>
    <property type="molecule type" value="Genomic_DNA"/>
</dbReference>
<dbReference type="InterPro" id="IPR036291">
    <property type="entry name" value="NAD(P)-bd_dom_sf"/>
</dbReference>
<evidence type="ECO:0000256" key="3">
    <source>
        <dbReference type="ARBA" id="ARBA00023027"/>
    </source>
</evidence>
<dbReference type="AlphaFoldDB" id="A0AAU7W7J8"/>
<evidence type="ECO:0000256" key="2">
    <source>
        <dbReference type="ARBA" id="ARBA00023002"/>
    </source>
</evidence>
<sequence>MSIDEVVVLTGAAGRIGRAIAPLLTRPDRELRLLDTAPVPDMPPGATLVEASIEDADALARAFAGATAVIHLAGLSSERPWADLLRVNIDGTHTLLEAARAAGVERVLLASSIHSVGFEPVERAARDDVLPPRPDTYYGVSKAAMEALGSLYADRFGMSIVSARICTFQERPGDGRAAAQWLSPGDMARLVEASLTFAGGGHHIVWGVSANAPAWFSLAAGRAIGYEPQDDAVQERTRDTGSRPPAPDPTGRPLGGAFTDDEHPVGGTW</sequence>
<dbReference type="SUPFAM" id="SSF51735">
    <property type="entry name" value="NAD(P)-binding Rossmann-fold domains"/>
    <property type="match status" value="1"/>
</dbReference>
<dbReference type="GO" id="GO:0016491">
    <property type="term" value="F:oxidoreductase activity"/>
    <property type="evidence" value="ECO:0007669"/>
    <property type="project" value="UniProtKB-KW"/>
</dbReference>
<evidence type="ECO:0000256" key="4">
    <source>
        <dbReference type="SAM" id="MobiDB-lite"/>
    </source>
</evidence>
<evidence type="ECO:0000256" key="1">
    <source>
        <dbReference type="ARBA" id="ARBA00007637"/>
    </source>
</evidence>
<reference evidence="6" key="1">
    <citation type="submission" date="2024-05" db="EMBL/GenBank/DDBJ databases">
        <authorList>
            <person name="Yu L."/>
        </authorList>
    </citation>
    <scope>NUCLEOTIDE SEQUENCE</scope>
    <source>
        <strain evidence="6">G08B096</strain>
    </source>
</reference>
<proteinExistence type="inferred from homology"/>
<gene>
    <name evidence="6" type="ORF">ABIQ69_02695</name>
</gene>
<feature type="region of interest" description="Disordered" evidence="4">
    <location>
        <begin position="227"/>
        <end position="269"/>
    </location>
</feature>
<keyword evidence="3" id="KW-0520">NAD</keyword>
<dbReference type="Pfam" id="PF01370">
    <property type="entry name" value="Epimerase"/>
    <property type="match status" value="1"/>
</dbReference>
<evidence type="ECO:0000259" key="5">
    <source>
        <dbReference type="Pfam" id="PF01370"/>
    </source>
</evidence>
<dbReference type="Gene3D" id="3.40.50.720">
    <property type="entry name" value="NAD(P)-binding Rossmann-like Domain"/>
    <property type="match status" value="1"/>
</dbReference>
<name>A0AAU7W7J8_9MICO</name>
<accession>A0AAU7W7J8</accession>
<dbReference type="InterPro" id="IPR001509">
    <property type="entry name" value="Epimerase_deHydtase"/>
</dbReference>
<dbReference type="PANTHER" id="PTHR43103:SF5">
    <property type="entry name" value="4-EPIMERASE, PUTATIVE (AFU_ORTHOLOGUE AFUA_7G00360)-RELATED"/>
    <property type="match status" value="1"/>
</dbReference>